<proteinExistence type="predicted"/>
<protein>
    <submittedName>
        <fullName evidence="3">EF-hand domain-containing protein</fullName>
    </submittedName>
</protein>
<feature type="chain" id="PRO_5020553099" evidence="2">
    <location>
        <begin position="24"/>
        <end position="111"/>
    </location>
</feature>
<dbReference type="RefSeq" id="WP_133321897.1">
    <property type="nucleotide sequence ID" value="NZ_SMTF01000006.1"/>
</dbReference>
<organism evidence="3 4">
    <name type="scientific">Luteimonas aestuarii</name>
    <dbReference type="NCBI Taxonomy" id="453837"/>
    <lineage>
        <taxon>Bacteria</taxon>
        <taxon>Pseudomonadati</taxon>
        <taxon>Pseudomonadota</taxon>
        <taxon>Gammaproteobacteria</taxon>
        <taxon>Lysobacterales</taxon>
        <taxon>Lysobacteraceae</taxon>
        <taxon>Luteimonas</taxon>
    </lineage>
</organism>
<keyword evidence="2" id="KW-0732">Signal</keyword>
<feature type="signal peptide" evidence="2">
    <location>
        <begin position="1"/>
        <end position="23"/>
    </location>
</feature>
<dbReference type="EMBL" id="SMTF01000006">
    <property type="protein sequence ID" value="TDK23800.1"/>
    <property type="molecule type" value="Genomic_DNA"/>
</dbReference>
<dbReference type="SUPFAM" id="SSF47473">
    <property type="entry name" value="EF-hand"/>
    <property type="match status" value="1"/>
</dbReference>
<accession>A0A4R5TSZ3</accession>
<gene>
    <name evidence="3" type="ORF">E2F46_09725</name>
</gene>
<evidence type="ECO:0000313" key="4">
    <source>
        <dbReference type="Proteomes" id="UP000294796"/>
    </source>
</evidence>
<evidence type="ECO:0000313" key="3">
    <source>
        <dbReference type="EMBL" id="TDK23800.1"/>
    </source>
</evidence>
<feature type="region of interest" description="Disordered" evidence="1">
    <location>
        <begin position="91"/>
        <end position="111"/>
    </location>
</feature>
<name>A0A4R5TSZ3_9GAMM</name>
<dbReference type="OrthoDB" id="6310942at2"/>
<evidence type="ECO:0000256" key="2">
    <source>
        <dbReference type="SAM" id="SignalP"/>
    </source>
</evidence>
<feature type="region of interest" description="Disordered" evidence="1">
    <location>
        <begin position="22"/>
        <end position="68"/>
    </location>
</feature>
<dbReference type="AlphaFoldDB" id="A0A4R5TSZ3"/>
<reference evidence="3 4" key="1">
    <citation type="submission" date="2019-03" db="EMBL/GenBank/DDBJ databases">
        <title>Luteimonas zhaokaii sp.nov., isolated from the rectal contents of Plateau pika in Yushu, Qinghai Province, China.</title>
        <authorList>
            <person name="Zhang G."/>
        </authorList>
    </citation>
    <scope>NUCLEOTIDE SEQUENCE [LARGE SCALE GENOMIC DNA]</scope>
    <source>
        <strain evidence="3 4">B9</strain>
    </source>
</reference>
<dbReference type="InterPro" id="IPR011992">
    <property type="entry name" value="EF-hand-dom_pair"/>
</dbReference>
<feature type="compositionally biased region" description="Basic and acidic residues" evidence="1">
    <location>
        <begin position="94"/>
        <end position="111"/>
    </location>
</feature>
<comment type="caution">
    <text evidence="3">The sequence shown here is derived from an EMBL/GenBank/DDBJ whole genome shotgun (WGS) entry which is preliminary data.</text>
</comment>
<evidence type="ECO:0000256" key="1">
    <source>
        <dbReference type="SAM" id="MobiDB-lite"/>
    </source>
</evidence>
<dbReference type="Proteomes" id="UP000294796">
    <property type="component" value="Unassembled WGS sequence"/>
</dbReference>
<keyword evidence="4" id="KW-1185">Reference proteome</keyword>
<dbReference type="Gene3D" id="1.10.238.10">
    <property type="entry name" value="EF-hand"/>
    <property type="match status" value="1"/>
</dbReference>
<feature type="compositionally biased region" description="Basic and acidic residues" evidence="1">
    <location>
        <begin position="41"/>
        <end position="53"/>
    </location>
</feature>
<sequence length="111" mass="11887">MKIIHTLALTTLSTALAAGTALAQDPQPTAPPTGVPQAEMQSHDRHDKADKPSFDQLDTRGAGSISRADLAAHPKLLEKFDEIDTAGDGSISRAEYEAWKSRKEATRGDGY</sequence>